<dbReference type="Gene3D" id="3.90.320.10">
    <property type="match status" value="1"/>
</dbReference>
<dbReference type="Gene3D" id="3.40.50.300">
    <property type="entry name" value="P-loop containing nucleotide triphosphate hydrolases"/>
    <property type="match status" value="4"/>
</dbReference>
<dbReference type="GO" id="GO:0033202">
    <property type="term" value="C:DNA helicase complex"/>
    <property type="evidence" value="ECO:0007669"/>
    <property type="project" value="TreeGrafter"/>
</dbReference>
<dbReference type="PROSITE" id="PS51217">
    <property type="entry name" value="UVRD_HELICASE_CTER"/>
    <property type="match status" value="1"/>
</dbReference>
<evidence type="ECO:0000256" key="2">
    <source>
        <dbReference type="ARBA" id="ARBA00022741"/>
    </source>
</evidence>
<dbReference type="GO" id="GO:0004527">
    <property type="term" value="F:exonuclease activity"/>
    <property type="evidence" value="ECO:0007669"/>
    <property type="project" value="UniProtKB-KW"/>
</dbReference>
<dbReference type="Pfam" id="PF13361">
    <property type="entry name" value="UvrD_C"/>
    <property type="match status" value="1"/>
</dbReference>
<keyword evidence="6" id="KW-0269">Exonuclease</keyword>
<keyword evidence="4 14" id="KW-0378">Hydrolase</keyword>
<dbReference type="GO" id="GO:0000725">
    <property type="term" value="P:recombinational repair"/>
    <property type="evidence" value="ECO:0007669"/>
    <property type="project" value="TreeGrafter"/>
</dbReference>
<comment type="catalytic activity">
    <reaction evidence="13">
        <text>ATP + H2O = ADP + phosphate + H(+)</text>
        <dbReference type="Rhea" id="RHEA:13065"/>
        <dbReference type="ChEBI" id="CHEBI:15377"/>
        <dbReference type="ChEBI" id="CHEBI:15378"/>
        <dbReference type="ChEBI" id="CHEBI:30616"/>
        <dbReference type="ChEBI" id="CHEBI:43474"/>
        <dbReference type="ChEBI" id="CHEBI:456216"/>
        <dbReference type="EC" id="5.6.2.4"/>
    </reaction>
</comment>
<evidence type="ECO:0000256" key="5">
    <source>
        <dbReference type="ARBA" id="ARBA00022806"/>
    </source>
</evidence>
<dbReference type="NCBIfam" id="TIGR02785">
    <property type="entry name" value="addA_Gpos"/>
    <property type="match status" value="1"/>
</dbReference>
<dbReference type="AlphaFoldDB" id="A0A841C6H0"/>
<keyword evidence="9" id="KW-0234">DNA repair</keyword>
<dbReference type="GO" id="GO:0005829">
    <property type="term" value="C:cytosol"/>
    <property type="evidence" value="ECO:0007669"/>
    <property type="project" value="TreeGrafter"/>
</dbReference>
<dbReference type="RefSeq" id="WP_183538430.1">
    <property type="nucleotide sequence ID" value="NZ_JACHHV010000002.1"/>
</dbReference>
<accession>A0A841C6H0</accession>
<keyword evidence="10" id="KW-0413">Isomerase</keyword>
<dbReference type="InterPro" id="IPR011604">
    <property type="entry name" value="PDDEXK-like_dom_sf"/>
</dbReference>
<evidence type="ECO:0000313" key="17">
    <source>
        <dbReference type="EMBL" id="MBB5887338.1"/>
    </source>
</evidence>
<evidence type="ECO:0000256" key="11">
    <source>
        <dbReference type="ARBA" id="ARBA00034617"/>
    </source>
</evidence>
<dbReference type="PANTHER" id="PTHR11070:SF48">
    <property type="entry name" value="ATP-DEPENDENT HELICASE_NUCLEASE SUBUNIT A"/>
    <property type="match status" value="1"/>
</dbReference>
<evidence type="ECO:0000256" key="12">
    <source>
        <dbReference type="ARBA" id="ARBA00034808"/>
    </source>
</evidence>
<evidence type="ECO:0000256" key="9">
    <source>
        <dbReference type="ARBA" id="ARBA00023204"/>
    </source>
</evidence>
<keyword evidence="1" id="KW-0540">Nuclease</keyword>
<feature type="domain" description="UvrD-like helicase C-terminal" evidence="16">
    <location>
        <begin position="523"/>
        <end position="791"/>
    </location>
</feature>
<evidence type="ECO:0000256" key="3">
    <source>
        <dbReference type="ARBA" id="ARBA00022763"/>
    </source>
</evidence>
<name>A0A841C6H0_9LACT</name>
<dbReference type="GO" id="GO:0005524">
    <property type="term" value="F:ATP binding"/>
    <property type="evidence" value="ECO:0007669"/>
    <property type="project" value="UniProtKB-UniRule"/>
</dbReference>
<dbReference type="GO" id="GO:0043138">
    <property type="term" value="F:3'-5' DNA helicase activity"/>
    <property type="evidence" value="ECO:0007669"/>
    <property type="project" value="UniProtKB-EC"/>
</dbReference>
<feature type="domain" description="UvrD-like helicase ATP-binding" evidence="15">
    <location>
        <begin position="8"/>
        <end position="478"/>
    </location>
</feature>
<dbReference type="EC" id="5.6.2.4" evidence="12"/>
<dbReference type="PANTHER" id="PTHR11070">
    <property type="entry name" value="UVRD / RECB / PCRA DNA HELICASE FAMILY MEMBER"/>
    <property type="match status" value="1"/>
</dbReference>
<evidence type="ECO:0000256" key="10">
    <source>
        <dbReference type="ARBA" id="ARBA00023235"/>
    </source>
</evidence>
<evidence type="ECO:0000256" key="1">
    <source>
        <dbReference type="ARBA" id="ARBA00022722"/>
    </source>
</evidence>
<keyword evidence="3" id="KW-0227">DNA damage</keyword>
<keyword evidence="2 14" id="KW-0547">Nucleotide-binding</keyword>
<dbReference type="InterPro" id="IPR027417">
    <property type="entry name" value="P-loop_NTPase"/>
</dbReference>
<dbReference type="PROSITE" id="PS51198">
    <property type="entry name" value="UVRD_HELICASE_ATP_BIND"/>
    <property type="match status" value="1"/>
</dbReference>
<dbReference type="InterPro" id="IPR011335">
    <property type="entry name" value="Restrct_endonuc-II-like"/>
</dbReference>
<keyword evidence="7 14" id="KW-0067">ATP-binding</keyword>
<keyword evidence="8" id="KW-0238">DNA-binding</keyword>
<comment type="caution">
    <text evidence="17">The sequence shown here is derived from an EMBL/GenBank/DDBJ whole genome shotgun (WGS) entry which is preliminary data.</text>
</comment>
<organism evidence="17 18">
    <name type="scientific">Lactovum miscens</name>
    <dbReference type="NCBI Taxonomy" id="190387"/>
    <lineage>
        <taxon>Bacteria</taxon>
        <taxon>Bacillati</taxon>
        <taxon>Bacillota</taxon>
        <taxon>Bacilli</taxon>
        <taxon>Lactobacillales</taxon>
        <taxon>Streptococcaceae</taxon>
        <taxon>Lactovum</taxon>
    </lineage>
</organism>
<protein>
    <recommendedName>
        <fullName evidence="12">DNA 3'-5' helicase</fullName>
        <ecNumber evidence="12">5.6.2.4</ecNumber>
    </recommendedName>
</protein>
<evidence type="ECO:0000259" key="15">
    <source>
        <dbReference type="PROSITE" id="PS51198"/>
    </source>
</evidence>
<evidence type="ECO:0000256" key="14">
    <source>
        <dbReference type="PROSITE-ProRule" id="PRU00560"/>
    </source>
</evidence>
<dbReference type="InterPro" id="IPR014017">
    <property type="entry name" value="DNA_helicase_UvrD-like_C"/>
</dbReference>
<dbReference type="InterPro" id="IPR000212">
    <property type="entry name" value="DNA_helicase_UvrD/REP"/>
</dbReference>
<evidence type="ECO:0000256" key="6">
    <source>
        <dbReference type="ARBA" id="ARBA00022839"/>
    </source>
</evidence>
<keyword evidence="18" id="KW-1185">Reference proteome</keyword>
<reference evidence="17 18" key="1">
    <citation type="submission" date="2020-08" db="EMBL/GenBank/DDBJ databases">
        <title>Genomic Encyclopedia of Type Strains, Phase IV (KMG-IV): sequencing the most valuable type-strain genomes for metagenomic binning, comparative biology and taxonomic classification.</title>
        <authorList>
            <person name="Goeker M."/>
        </authorList>
    </citation>
    <scope>NUCLEOTIDE SEQUENCE [LARGE SCALE GENOMIC DNA]</scope>
    <source>
        <strain evidence="17 18">DSM 14925</strain>
    </source>
</reference>
<evidence type="ECO:0000259" key="16">
    <source>
        <dbReference type="PROSITE" id="PS51217"/>
    </source>
</evidence>
<dbReference type="InterPro" id="IPR014016">
    <property type="entry name" value="UvrD-like_ATP-bd"/>
</dbReference>
<evidence type="ECO:0000256" key="7">
    <source>
        <dbReference type="ARBA" id="ARBA00022840"/>
    </source>
</evidence>
<evidence type="ECO:0000256" key="13">
    <source>
        <dbReference type="ARBA" id="ARBA00048988"/>
    </source>
</evidence>
<dbReference type="Pfam" id="PF00580">
    <property type="entry name" value="UvrD-helicase"/>
    <property type="match status" value="1"/>
</dbReference>
<comment type="catalytic activity">
    <reaction evidence="11">
        <text>Couples ATP hydrolysis with the unwinding of duplex DNA by translocating in the 3'-5' direction.</text>
        <dbReference type="EC" id="5.6.2.4"/>
    </reaction>
</comment>
<dbReference type="SUPFAM" id="SSF52540">
    <property type="entry name" value="P-loop containing nucleoside triphosphate hydrolases"/>
    <property type="match status" value="1"/>
</dbReference>
<keyword evidence="5 14" id="KW-0347">Helicase</keyword>
<feature type="binding site" evidence="14">
    <location>
        <begin position="29"/>
        <end position="36"/>
    </location>
    <ligand>
        <name>ATP</name>
        <dbReference type="ChEBI" id="CHEBI:30616"/>
    </ligand>
</feature>
<dbReference type="GO" id="GO:0006302">
    <property type="term" value="P:double-strand break repair"/>
    <property type="evidence" value="ECO:0007669"/>
    <property type="project" value="InterPro"/>
</dbReference>
<dbReference type="Gene3D" id="1.10.486.10">
    <property type="entry name" value="PCRA, domain 4"/>
    <property type="match status" value="1"/>
</dbReference>
<dbReference type="EMBL" id="JACHHV010000002">
    <property type="protein sequence ID" value="MBB5887338.1"/>
    <property type="molecule type" value="Genomic_DNA"/>
</dbReference>
<dbReference type="Proteomes" id="UP000562464">
    <property type="component" value="Unassembled WGS sequence"/>
</dbReference>
<evidence type="ECO:0000256" key="4">
    <source>
        <dbReference type="ARBA" id="ARBA00022801"/>
    </source>
</evidence>
<gene>
    <name evidence="17" type="ORF">HNQ37_000208</name>
</gene>
<evidence type="ECO:0000256" key="8">
    <source>
        <dbReference type="ARBA" id="ARBA00023125"/>
    </source>
</evidence>
<dbReference type="GO" id="GO:0003677">
    <property type="term" value="F:DNA binding"/>
    <property type="evidence" value="ECO:0007669"/>
    <property type="project" value="UniProtKB-KW"/>
</dbReference>
<evidence type="ECO:0000313" key="18">
    <source>
        <dbReference type="Proteomes" id="UP000562464"/>
    </source>
</evidence>
<dbReference type="SUPFAM" id="SSF52980">
    <property type="entry name" value="Restriction endonuclease-like"/>
    <property type="match status" value="1"/>
</dbReference>
<dbReference type="InterPro" id="IPR014152">
    <property type="entry name" value="AddA"/>
</dbReference>
<proteinExistence type="predicted"/>
<sequence length="1192" mass="137830">MSEKIKLRLTASQELAISYSEPKNVLVSASAGSGKTFVLTNRIIKKIRKGVSLSSLFISTFTVKAAAELKNRIESAIRIELKNDENSLEIKQLFNRALQELPFTTVGTTDAFANALVKDYYNIVNIDPNFRVLTDSAEQELIKNQIFKDLIEDYLSAENHVKFEKLVKNFSNDRNIDGFKNVVYKVYNFCQSTENVTDWLNTNFLQGFELYSNFRVLPDDLLNLDQVKEGIEDLIGLFNVAIDQKALSKNTNEAVKKWIENSTYIFEAINQKDFKEFTEIVSSLKTNAKLNGNNFKGKDAKELGLQDKFYEVMGGGPEKLKGSIFVLLEQVRFSELIEYYHVPAQKMLEDLRDFIQNFSRTYMDKKKELAAFEFSDILHFALEILESSEHPEIHQTLQERYSEIMIDEYQDTNKAQEKLYQLLSNGHNMFMVGDIKQSIYGFRQADPSLFKIKYDNFPQDESNENNRLLLLQENFRSREEVLGFTNDVFVKLMSSYGEKEKLVFPKREDTLLDRFNEEYRLPMGISPQAELLIYCSEQSGQANERVESNELENFEISHGEIELAANRIVNLINDDVAPKDIAVLVRTKSNNEKIKKIFESHGIPVVLDEVPENYLKSIEIQIMLDVLRAINNPLFDLPLVATLHSPLFNFSDDDLARISLQKGENFWEKAHSENIQFEGNLYNKLTDFEVTFMNWRKLSATSSVHELLNRIYLDTFYMEYVSALPNGEQRQANLQSLVSRALSYESNGYKGLVKFIDMIDNYLEQNNDLIDVNNRLPQNAVRIQTIHKSKGLEFDYVFVMNFQSKFSALDFRSDILLDKEEGAGIKFTADLVKDKKITSDFPHALVKMETIPYLINKNKQTHQIIEEELRMLYVAFTRAKKKLYMVGKVNKAEEIVNQVSLNLEKLPSKGYLTWILTLLNFLTEQKGSLIFEGVKSNIEMKHIKPEILFQLSENETSWSNKLEVGQDFVKAKKIMEFNTYNIEATRLSSNVSPSMLERQILKYDEDIPFEKDFKFELDMLDSKIYSSTDRGTVVHSFMEHLNFQNPDLFTLQSQLDNMNLPEVLEEAIDIPKILTLFDTNFGKALIRNANNLHLEQPFSMLKTVEKKGKFVEQTVVRGIIDGYYLDSNNIILFDYKTDFFKDESKIDEIKDRYIEQQRLYSEALVKANPGFTVEKYLILLGGPTKVIVEKLD</sequence>